<evidence type="ECO:0000256" key="2">
    <source>
        <dbReference type="ARBA" id="ARBA00022692"/>
    </source>
</evidence>
<keyword evidence="3 5" id="KW-1133">Transmembrane helix</keyword>
<accession>A0A846TVV5</accession>
<gene>
    <name evidence="7" type="ORF">GTW58_00460</name>
</gene>
<evidence type="ECO:0000313" key="7">
    <source>
        <dbReference type="EMBL" id="NKE08445.1"/>
    </source>
</evidence>
<keyword evidence="2 5" id="KW-0812">Transmembrane</keyword>
<feature type="transmembrane region" description="Helical" evidence="5">
    <location>
        <begin position="40"/>
        <end position="59"/>
    </location>
</feature>
<protein>
    <submittedName>
        <fullName evidence="7">DUF202 domain-containing protein</fullName>
    </submittedName>
</protein>
<sequence>MHPNDPGLQPERTTLAWNRTLMAFVIVAAFFLRWGNQQGVVVVGLFAVALAVALTIWTTQRNRYRQSVRAMRQPQGSPKVGSAIALGAAVVLLGAAGLVVISL</sequence>
<comment type="caution">
    <text evidence="7">The sequence shown here is derived from an EMBL/GenBank/DDBJ whole genome shotgun (WGS) entry which is preliminary data.</text>
</comment>
<evidence type="ECO:0000256" key="3">
    <source>
        <dbReference type="ARBA" id="ARBA00022989"/>
    </source>
</evidence>
<name>A0A846TVV5_9MICC</name>
<dbReference type="AlphaFoldDB" id="A0A846TVV5"/>
<evidence type="ECO:0000256" key="1">
    <source>
        <dbReference type="ARBA" id="ARBA00004127"/>
    </source>
</evidence>
<evidence type="ECO:0000256" key="5">
    <source>
        <dbReference type="SAM" id="Phobius"/>
    </source>
</evidence>
<dbReference type="Proteomes" id="UP000521379">
    <property type="component" value="Unassembled WGS sequence"/>
</dbReference>
<feature type="domain" description="DUF202" evidence="6">
    <location>
        <begin position="5"/>
        <end position="66"/>
    </location>
</feature>
<evidence type="ECO:0000256" key="4">
    <source>
        <dbReference type="ARBA" id="ARBA00023136"/>
    </source>
</evidence>
<organism evidence="7 8">
    <name type="scientific">Kocuria subflava</name>
    <dbReference type="NCBI Taxonomy" id="1736139"/>
    <lineage>
        <taxon>Bacteria</taxon>
        <taxon>Bacillati</taxon>
        <taxon>Actinomycetota</taxon>
        <taxon>Actinomycetes</taxon>
        <taxon>Micrococcales</taxon>
        <taxon>Micrococcaceae</taxon>
        <taxon>Kocuria</taxon>
    </lineage>
</organism>
<dbReference type="GO" id="GO:0012505">
    <property type="term" value="C:endomembrane system"/>
    <property type="evidence" value="ECO:0007669"/>
    <property type="project" value="UniProtKB-SubCell"/>
</dbReference>
<dbReference type="Pfam" id="PF02656">
    <property type="entry name" value="DUF202"/>
    <property type="match status" value="1"/>
</dbReference>
<evidence type="ECO:0000313" key="8">
    <source>
        <dbReference type="Proteomes" id="UP000521379"/>
    </source>
</evidence>
<feature type="transmembrane region" description="Helical" evidence="5">
    <location>
        <begin position="80"/>
        <end position="101"/>
    </location>
</feature>
<proteinExistence type="predicted"/>
<reference evidence="7 8" key="1">
    <citation type="submission" date="2020-02" db="EMBL/GenBank/DDBJ databases">
        <authorList>
            <person name="Sun Q."/>
        </authorList>
    </citation>
    <scope>NUCLEOTIDE SEQUENCE [LARGE SCALE GENOMIC DNA]</scope>
    <source>
        <strain evidence="7 8">YIM 13062</strain>
    </source>
</reference>
<feature type="transmembrane region" description="Helical" evidence="5">
    <location>
        <begin position="16"/>
        <end position="34"/>
    </location>
</feature>
<keyword evidence="8" id="KW-1185">Reference proteome</keyword>
<comment type="subcellular location">
    <subcellularLocation>
        <location evidence="1">Endomembrane system</location>
        <topology evidence="1">Multi-pass membrane protein</topology>
    </subcellularLocation>
</comment>
<keyword evidence="4 5" id="KW-0472">Membrane</keyword>
<dbReference type="EMBL" id="JAAVUN010000001">
    <property type="protein sequence ID" value="NKE08445.1"/>
    <property type="molecule type" value="Genomic_DNA"/>
</dbReference>
<dbReference type="InterPro" id="IPR003807">
    <property type="entry name" value="DUF202"/>
</dbReference>
<evidence type="ECO:0000259" key="6">
    <source>
        <dbReference type="Pfam" id="PF02656"/>
    </source>
</evidence>